<comment type="caution">
    <text evidence="1">The sequence shown here is derived from an EMBL/GenBank/DDBJ whole genome shotgun (WGS) entry which is preliminary data.</text>
</comment>
<dbReference type="RefSeq" id="WP_320336869.1">
    <property type="nucleotide sequence ID" value="NZ_JASFAG010000002.1"/>
</dbReference>
<evidence type="ECO:0000313" key="1">
    <source>
        <dbReference type="EMBL" id="MDX9677823.1"/>
    </source>
</evidence>
<proteinExistence type="predicted"/>
<keyword evidence="2" id="KW-1185">Reference proteome</keyword>
<evidence type="ECO:0000313" key="2">
    <source>
        <dbReference type="Proteomes" id="UP001287024"/>
    </source>
</evidence>
<sequence>MEKSSAVAYWPTNQRQYGLPPLPGITRQLTLQADGALATRAGE</sequence>
<reference evidence="1 2" key="1">
    <citation type="submission" date="2023-05" db="EMBL/GenBank/DDBJ databases">
        <title>Siderophore-mediated competition between Bacillus subtilis and Pseudomonas marginalis.</title>
        <authorList>
            <person name="Lyng M."/>
            <person name="Joergensen J.P.B."/>
            <person name="Schostag M.D."/>
            <person name="Jarmusch S.A."/>
            <person name="Aguilar D.K.C."/>
            <person name="Andrade C.N.L."/>
            <person name="Kovacs A.T."/>
        </authorList>
    </citation>
    <scope>NUCLEOTIDE SEQUENCE [LARGE SCALE GENOMIC DNA]</scope>
    <source>
        <strain evidence="1 2">P8_72</strain>
    </source>
</reference>
<name>A0ABU5BMD2_9PSED</name>
<protein>
    <submittedName>
        <fullName evidence="1">Uncharacterized protein</fullName>
    </submittedName>
</protein>
<accession>A0ABU5BMD2</accession>
<organism evidence="1 2">
    <name type="scientific">Pseudomonas zeae</name>
    <dbReference type="NCBI Taxonomy" id="2745510"/>
    <lineage>
        <taxon>Bacteria</taxon>
        <taxon>Pseudomonadati</taxon>
        <taxon>Pseudomonadota</taxon>
        <taxon>Gammaproteobacteria</taxon>
        <taxon>Pseudomonadales</taxon>
        <taxon>Pseudomonadaceae</taxon>
        <taxon>Pseudomonas</taxon>
    </lineage>
</organism>
<dbReference type="EMBL" id="JASFAG010000002">
    <property type="protein sequence ID" value="MDX9677823.1"/>
    <property type="molecule type" value="Genomic_DNA"/>
</dbReference>
<gene>
    <name evidence="1" type="ORF">QMK45_18090</name>
</gene>
<dbReference type="Proteomes" id="UP001287024">
    <property type="component" value="Unassembled WGS sequence"/>
</dbReference>